<dbReference type="EMBL" id="JBHSGV010000013">
    <property type="protein sequence ID" value="MFC4750171.1"/>
    <property type="molecule type" value="Genomic_DNA"/>
</dbReference>
<evidence type="ECO:0000313" key="2">
    <source>
        <dbReference type="EMBL" id="MFC4750171.1"/>
    </source>
</evidence>
<keyword evidence="3" id="KW-1185">Reference proteome</keyword>
<evidence type="ECO:0000313" key="3">
    <source>
        <dbReference type="Proteomes" id="UP001595935"/>
    </source>
</evidence>
<comment type="caution">
    <text evidence="2">The sequence shown here is derived from an EMBL/GenBank/DDBJ whole genome shotgun (WGS) entry which is preliminary data.</text>
</comment>
<evidence type="ECO:0000256" key="1">
    <source>
        <dbReference type="SAM" id="SignalP"/>
    </source>
</evidence>
<dbReference type="RefSeq" id="WP_213260165.1">
    <property type="nucleotide sequence ID" value="NZ_JAGYWA010000013.1"/>
</dbReference>
<gene>
    <name evidence="2" type="ORF">ACFO5S_22150</name>
</gene>
<protein>
    <recommendedName>
        <fullName evidence="4">6-bladed beta-propeller protein</fullName>
    </recommendedName>
</protein>
<organism evidence="2 3">
    <name type="scientific">Flavobacterium branchiicola</name>
    <dbReference type="NCBI Taxonomy" id="1114875"/>
    <lineage>
        <taxon>Bacteria</taxon>
        <taxon>Pseudomonadati</taxon>
        <taxon>Bacteroidota</taxon>
        <taxon>Flavobacteriia</taxon>
        <taxon>Flavobacteriales</taxon>
        <taxon>Flavobacteriaceae</taxon>
        <taxon>Flavobacterium</taxon>
    </lineage>
</organism>
<evidence type="ECO:0008006" key="4">
    <source>
        <dbReference type="Google" id="ProtNLM"/>
    </source>
</evidence>
<dbReference type="SUPFAM" id="SSF69304">
    <property type="entry name" value="Tricorn protease N-terminal domain"/>
    <property type="match status" value="1"/>
</dbReference>
<dbReference type="Proteomes" id="UP001595935">
    <property type="component" value="Unassembled WGS sequence"/>
</dbReference>
<keyword evidence="1" id="KW-0732">Signal</keyword>
<reference evidence="3" key="1">
    <citation type="journal article" date="2019" name="Int. J. Syst. Evol. Microbiol.">
        <title>The Global Catalogue of Microorganisms (GCM) 10K type strain sequencing project: providing services to taxonomists for standard genome sequencing and annotation.</title>
        <authorList>
            <consortium name="The Broad Institute Genomics Platform"/>
            <consortium name="The Broad Institute Genome Sequencing Center for Infectious Disease"/>
            <person name="Wu L."/>
            <person name="Ma J."/>
        </authorList>
    </citation>
    <scope>NUCLEOTIDE SEQUENCE [LARGE SCALE GENOMIC DNA]</scope>
    <source>
        <strain evidence="3">WYCCWR 13023</strain>
    </source>
</reference>
<proteinExistence type="predicted"/>
<feature type="signal peptide" evidence="1">
    <location>
        <begin position="1"/>
        <end position="18"/>
    </location>
</feature>
<feature type="chain" id="PRO_5045810035" description="6-bladed beta-propeller protein" evidence="1">
    <location>
        <begin position="19"/>
        <end position="486"/>
    </location>
</feature>
<accession>A0ABV9PLD6</accession>
<name>A0ABV9PLD6_9FLAO</name>
<sequence>MKKLLLFLLLFSKSSLFSQTVLNSFPIHLNKPLENGQILNTEDVKTHDVYVFAADNKNTFIYKYNKFLFLTNQLTDSINNIENRSLIGHSISEDGNPTLYWGSDTARNIRIIKYYFETKTSRALNFEFPDYSGSLITSFQKNNIFYILSKEKNENHLLLYEFSNGKCEIKMFDFSSFIFKNEKGQRFTFSSLIQYFPIENIDSDNFNPLEKSVNKSKMYVLDNHIILTLDYNSKQTHVFDLNLESLDVTEKIFNQPVSKKQSASSNSFYLENKLLQINANNEELLFEIKDFESGKSIKTVSVSKNDTIRFKNSPLFIKSNGQRPEKLKTTSKFLKNLSMVNVGVSAFKNKNNTFITFGGFAEYEVSIPNFDYRPSDYFGGFNDRYTQYANKMVFFDAMLDSKFDFTTNEQPEILAIDNVFYFMSKNKNIALEHILKLQDYYILGYYDLYSKKYVIRKFTDGFMNEDNGNPIINKAQFTKSVPLNRN</sequence>